<evidence type="ECO:0000313" key="11">
    <source>
        <dbReference type="Proteomes" id="UP001244011"/>
    </source>
</evidence>
<keyword evidence="4" id="KW-0378">Hydrolase</keyword>
<dbReference type="GO" id="GO:0005886">
    <property type="term" value="C:plasma membrane"/>
    <property type="evidence" value="ECO:0007669"/>
    <property type="project" value="TreeGrafter"/>
</dbReference>
<evidence type="ECO:0000259" key="9">
    <source>
        <dbReference type="PROSITE" id="PS51212"/>
    </source>
</evidence>
<evidence type="ECO:0000256" key="1">
    <source>
        <dbReference type="ARBA" id="ARBA00004167"/>
    </source>
</evidence>
<comment type="caution">
    <text evidence="10">The sequence shown here is derived from an EMBL/GenBank/DDBJ whole genome shotgun (WGS) entry which is preliminary data.</text>
</comment>
<dbReference type="GO" id="GO:0016798">
    <property type="term" value="F:hydrolase activity, acting on glycosyl bonds"/>
    <property type="evidence" value="ECO:0007669"/>
    <property type="project" value="InterPro"/>
</dbReference>
<dbReference type="Proteomes" id="UP001244011">
    <property type="component" value="Unassembled WGS sequence"/>
</dbReference>
<reference evidence="10" key="1">
    <citation type="submission" date="2023-06" db="EMBL/GenBank/DDBJ databases">
        <title>Genome-scale phylogeny and comparative genomics of the fungal order Sordariales.</title>
        <authorList>
            <consortium name="Lawrence Berkeley National Laboratory"/>
            <person name="Hensen N."/>
            <person name="Bonometti L."/>
            <person name="Westerberg I."/>
            <person name="Brannstrom I.O."/>
            <person name="Guillou S."/>
            <person name="Cros-Aarteil S."/>
            <person name="Calhoun S."/>
            <person name="Haridas S."/>
            <person name="Kuo A."/>
            <person name="Mondo S."/>
            <person name="Pangilinan J."/>
            <person name="Riley R."/>
            <person name="Labutti K."/>
            <person name="Andreopoulos B."/>
            <person name="Lipzen A."/>
            <person name="Chen C."/>
            <person name="Yanf M."/>
            <person name="Daum C."/>
            <person name="Ng V."/>
            <person name="Clum A."/>
            <person name="Steindorff A."/>
            <person name="Ohm R."/>
            <person name="Martin F."/>
            <person name="Silar P."/>
            <person name="Natvig D."/>
            <person name="Lalanne C."/>
            <person name="Gautier V."/>
            <person name="Ament-Velasquez S.L."/>
            <person name="Kruys A."/>
            <person name="Hutchinson M.I."/>
            <person name="Powell A.J."/>
            <person name="Barry K."/>
            <person name="Miller A.N."/>
            <person name="Grigoriev I.V."/>
            <person name="Debuchy R."/>
            <person name="Gladieux P."/>
            <person name="Thoren M.H."/>
            <person name="Johannesson H."/>
        </authorList>
    </citation>
    <scope>NUCLEOTIDE SEQUENCE</scope>
    <source>
        <strain evidence="10">8032-3</strain>
    </source>
</reference>
<dbReference type="Pfam" id="PF01822">
    <property type="entry name" value="WSC"/>
    <property type="match status" value="2"/>
</dbReference>
<sequence length="526" mass="55418">MAPTRLSFRAASFFCFVAAAQAFAPRQLKYRRDKSFTRDGCFVDNAGGQRALTGPSYADDSMKVASCAEFCSKYHFFGLEYGRECYCGNSNAAARADDSDCNFRCAGASCETCGAGDRLDIFTNLLYVAPEPATLDVPYLGCFVDEGARALPDNLLGADNMTAEVCQQHCAGYNYFGVEFGRECWCGNSYPSQDLAPASDCSFTCAGNDAEICGAGNRINVWGSPLPSTSPSDAVPSSTGDPTTLDTVTLPSSTIFSVPSSTEIPSPTTITSCSAAPTYIGVPETCWASVPDQCSTLSVPGAPLSCYSAFLASTEVAPAISSCFTAMIGPAFTATSMYSCIQNAPSVYCQYTTPPCEATATGGTGTPPAPTNAVTDGGFESGGVASWTPIGSTADDSIMQVSVSGDLPHTGAKSLKVVYNNANGRSRMYMKQISLQPGATHLISWWWYSTNSASSSWSQMQLTGGGVSFIFTAPTLNGPTNQWVQATKTFTAQTSFATIWFSVMANMGAAGNTFYVDDISITQVVD</sequence>
<feature type="signal peptide" evidence="8">
    <location>
        <begin position="1"/>
        <end position="22"/>
    </location>
</feature>
<dbReference type="GeneID" id="85312086"/>
<dbReference type="Gene3D" id="2.60.120.260">
    <property type="entry name" value="Galactose-binding domain-like"/>
    <property type="match status" value="1"/>
</dbReference>
<dbReference type="PANTHER" id="PTHR24269:SF16">
    <property type="entry name" value="PROTEIN SLG1"/>
    <property type="match status" value="1"/>
</dbReference>
<dbReference type="EMBL" id="MU839024">
    <property type="protein sequence ID" value="KAK1763884.1"/>
    <property type="molecule type" value="Genomic_DNA"/>
</dbReference>
<evidence type="ECO:0000256" key="5">
    <source>
        <dbReference type="ARBA" id="ARBA00022989"/>
    </source>
</evidence>
<evidence type="ECO:0000256" key="6">
    <source>
        <dbReference type="ARBA" id="ARBA00023136"/>
    </source>
</evidence>
<dbReference type="InterPro" id="IPR003305">
    <property type="entry name" value="CenC_carb-bd"/>
</dbReference>
<dbReference type="InterPro" id="IPR002889">
    <property type="entry name" value="WSC_carb-bd"/>
</dbReference>
<keyword evidence="11" id="KW-1185">Reference proteome</keyword>
<keyword evidence="3 8" id="KW-0732">Signal</keyword>
<keyword evidence="2" id="KW-0812">Transmembrane</keyword>
<dbReference type="PROSITE" id="PS51212">
    <property type="entry name" value="WSC"/>
    <property type="match status" value="2"/>
</dbReference>
<feature type="domain" description="WSC" evidence="9">
    <location>
        <begin position="35"/>
        <end position="125"/>
    </location>
</feature>
<keyword evidence="7" id="KW-0325">Glycoprotein</keyword>
<protein>
    <submittedName>
        <fullName evidence="10">WSC domain-containing protein</fullName>
    </submittedName>
</protein>
<evidence type="ECO:0000313" key="10">
    <source>
        <dbReference type="EMBL" id="KAK1763884.1"/>
    </source>
</evidence>
<keyword evidence="6" id="KW-0472">Membrane</keyword>
<dbReference type="SUPFAM" id="SSF49785">
    <property type="entry name" value="Galactose-binding domain-like"/>
    <property type="match status" value="1"/>
</dbReference>
<evidence type="ECO:0000256" key="8">
    <source>
        <dbReference type="SAM" id="SignalP"/>
    </source>
</evidence>
<dbReference type="SMART" id="SM00321">
    <property type="entry name" value="WSC"/>
    <property type="match status" value="2"/>
</dbReference>
<evidence type="ECO:0000256" key="3">
    <source>
        <dbReference type="ARBA" id="ARBA00022729"/>
    </source>
</evidence>
<evidence type="ECO:0000256" key="4">
    <source>
        <dbReference type="ARBA" id="ARBA00022801"/>
    </source>
</evidence>
<dbReference type="Pfam" id="PF02018">
    <property type="entry name" value="CBM_4_9"/>
    <property type="match status" value="1"/>
</dbReference>
<feature type="chain" id="PRO_5042606953" evidence="8">
    <location>
        <begin position="23"/>
        <end position="526"/>
    </location>
</feature>
<dbReference type="RefSeq" id="XP_060280097.1">
    <property type="nucleotide sequence ID" value="XM_060428899.1"/>
</dbReference>
<dbReference type="PANTHER" id="PTHR24269">
    <property type="entry name" value="KREMEN PROTEIN"/>
    <property type="match status" value="1"/>
</dbReference>
<evidence type="ECO:0000256" key="7">
    <source>
        <dbReference type="ARBA" id="ARBA00023180"/>
    </source>
</evidence>
<gene>
    <name evidence="10" type="ORF">QBC33DRAFT_548804</name>
</gene>
<proteinExistence type="predicted"/>
<evidence type="ECO:0000256" key="2">
    <source>
        <dbReference type="ARBA" id="ARBA00022692"/>
    </source>
</evidence>
<feature type="domain" description="WSC" evidence="9">
    <location>
        <begin position="136"/>
        <end position="225"/>
    </location>
</feature>
<organism evidence="10 11">
    <name type="scientific">Phialemonium atrogriseum</name>
    <dbReference type="NCBI Taxonomy" id="1093897"/>
    <lineage>
        <taxon>Eukaryota</taxon>
        <taxon>Fungi</taxon>
        <taxon>Dikarya</taxon>
        <taxon>Ascomycota</taxon>
        <taxon>Pezizomycotina</taxon>
        <taxon>Sordariomycetes</taxon>
        <taxon>Sordariomycetidae</taxon>
        <taxon>Cephalothecales</taxon>
        <taxon>Cephalothecaceae</taxon>
        <taxon>Phialemonium</taxon>
    </lineage>
</organism>
<dbReference type="InterPro" id="IPR051836">
    <property type="entry name" value="Kremen_rcpt"/>
</dbReference>
<dbReference type="InterPro" id="IPR008979">
    <property type="entry name" value="Galactose-bd-like_sf"/>
</dbReference>
<name>A0AAJ0BSX0_9PEZI</name>
<keyword evidence="5" id="KW-1133">Transmembrane helix</keyword>
<comment type="subcellular location">
    <subcellularLocation>
        <location evidence="1">Membrane</location>
        <topology evidence="1">Single-pass membrane protein</topology>
    </subcellularLocation>
</comment>
<dbReference type="AlphaFoldDB" id="A0AAJ0BSX0"/>
<accession>A0AAJ0BSX0</accession>